<reference evidence="4" key="1">
    <citation type="journal article" date="2023" name="Insect Mol. Biol.">
        <title>Genome sequencing provides insights into the evolution of gene families encoding plant cell wall-degrading enzymes in longhorned beetles.</title>
        <authorList>
            <person name="Shin N.R."/>
            <person name="Okamura Y."/>
            <person name="Kirsch R."/>
            <person name="Pauchet Y."/>
        </authorList>
    </citation>
    <scope>NUCLEOTIDE SEQUENCE</scope>
    <source>
        <strain evidence="4">RBIC_L_NR</strain>
    </source>
</reference>
<evidence type="ECO:0000259" key="3">
    <source>
        <dbReference type="PROSITE" id="PS51468"/>
    </source>
</evidence>
<feature type="domain" description="VWFA" evidence="2">
    <location>
        <begin position="306"/>
        <end position="389"/>
    </location>
</feature>
<keyword evidence="5" id="KW-1185">Reference proteome</keyword>
<dbReference type="InterPro" id="IPR002035">
    <property type="entry name" value="VWF_A"/>
</dbReference>
<accession>A0AAV8Y5L8</accession>
<name>A0AAV8Y5L8_9CUCU</name>
<organism evidence="4 5">
    <name type="scientific">Rhamnusium bicolor</name>
    <dbReference type="NCBI Taxonomy" id="1586634"/>
    <lineage>
        <taxon>Eukaryota</taxon>
        <taxon>Metazoa</taxon>
        <taxon>Ecdysozoa</taxon>
        <taxon>Arthropoda</taxon>
        <taxon>Hexapoda</taxon>
        <taxon>Insecta</taxon>
        <taxon>Pterygota</taxon>
        <taxon>Neoptera</taxon>
        <taxon>Endopterygota</taxon>
        <taxon>Coleoptera</taxon>
        <taxon>Polyphaga</taxon>
        <taxon>Cucujiformia</taxon>
        <taxon>Chrysomeloidea</taxon>
        <taxon>Cerambycidae</taxon>
        <taxon>Lepturinae</taxon>
        <taxon>Rhagiini</taxon>
        <taxon>Rhamnusium</taxon>
    </lineage>
</organism>
<dbReference type="SMART" id="SM00609">
    <property type="entry name" value="VIT"/>
    <property type="match status" value="1"/>
</dbReference>
<dbReference type="PANTHER" id="PTHR10338:SF108">
    <property type="entry name" value="INTER-ALPHA-TRYPSIN INHIBITOR HEAVY CHAIN H4-LIKE PROTEIN"/>
    <property type="match status" value="1"/>
</dbReference>
<comment type="caution">
    <text evidence="4">The sequence shown here is derived from an EMBL/GenBank/DDBJ whole genome shotgun (WGS) entry which is preliminary data.</text>
</comment>
<dbReference type="InterPro" id="IPR050934">
    <property type="entry name" value="ITIH"/>
</dbReference>
<evidence type="ECO:0000313" key="4">
    <source>
        <dbReference type="EMBL" id="KAJ8946460.1"/>
    </source>
</evidence>
<dbReference type="PROSITE" id="PS50234">
    <property type="entry name" value="VWFA"/>
    <property type="match status" value="1"/>
</dbReference>
<evidence type="ECO:0000259" key="2">
    <source>
        <dbReference type="PROSITE" id="PS50234"/>
    </source>
</evidence>
<feature type="signal peptide" evidence="1">
    <location>
        <begin position="1"/>
        <end position="19"/>
    </location>
</feature>
<dbReference type="Pfam" id="PF08487">
    <property type="entry name" value="VIT"/>
    <property type="match status" value="1"/>
</dbReference>
<evidence type="ECO:0008006" key="6">
    <source>
        <dbReference type="Google" id="ProtNLM"/>
    </source>
</evidence>
<proteinExistence type="predicted"/>
<dbReference type="Proteomes" id="UP001162156">
    <property type="component" value="Unassembled WGS sequence"/>
</dbReference>
<dbReference type="Pfam" id="PF13768">
    <property type="entry name" value="VWA_3"/>
    <property type="match status" value="1"/>
</dbReference>
<dbReference type="InterPro" id="IPR036465">
    <property type="entry name" value="vWFA_dom_sf"/>
</dbReference>
<feature type="domain" description="VIT" evidence="3">
    <location>
        <begin position="39"/>
        <end position="168"/>
    </location>
</feature>
<dbReference type="PROSITE" id="PS51468">
    <property type="entry name" value="VIT"/>
    <property type="match status" value="1"/>
</dbReference>
<sequence length="389" mass="43537">MRLKIWTLLGVLFISSVYSVPDVTDTSSLVVSSTEPSKEKTSKSPNEEEIILPKIYEMRIDTNVSNRFAKTLVTSKVRNLAKSAQEATFSVVIPDQAYISGFTMEIDGKSYEAYVQEKEEAKNTYKNAVESGQAAAHVAVSARDSNRFTVSVNIEPQSKATFYLRYEELLARQNEKYEVVLNIHPGQPVKQLDVEVHIDESRPLKFVKAPSLRSGNEISKNDEKLDPLADINIVNETSAVVKFSPDIKRQKQLANDLGAKEENGLSGQFVVQYDVERDPQGGEVLVDGGYFVHFFAPTDLPALPKQVVFVLDTSGSMQGIRITQLKEAMNSILSELNKDDVFNIVEFGTIVKVWNVERVEIQYESGVDDYWSFATETPEFGSITKKVNK</sequence>
<dbReference type="PANTHER" id="PTHR10338">
    <property type="entry name" value="INTER-ALPHA-TRYPSIN INHIBITOR HEAVY CHAIN FAMILY MEMBER"/>
    <property type="match status" value="1"/>
</dbReference>
<gene>
    <name evidence="4" type="ORF">NQ314_008888</name>
</gene>
<keyword evidence="1" id="KW-0732">Signal</keyword>
<dbReference type="EMBL" id="JANEYF010002441">
    <property type="protein sequence ID" value="KAJ8946460.1"/>
    <property type="molecule type" value="Genomic_DNA"/>
</dbReference>
<evidence type="ECO:0000256" key="1">
    <source>
        <dbReference type="SAM" id="SignalP"/>
    </source>
</evidence>
<dbReference type="Gene3D" id="3.40.50.410">
    <property type="entry name" value="von Willebrand factor, type A domain"/>
    <property type="match status" value="1"/>
</dbReference>
<protein>
    <recommendedName>
        <fullName evidence="6">Inter-alpha-trypsin inhibitor heavy chain H4-like</fullName>
    </recommendedName>
</protein>
<dbReference type="GO" id="GO:0032991">
    <property type="term" value="C:protein-containing complex"/>
    <property type="evidence" value="ECO:0007669"/>
    <property type="project" value="UniProtKB-ARBA"/>
</dbReference>
<dbReference type="InterPro" id="IPR013694">
    <property type="entry name" value="VIT"/>
</dbReference>
<evidence type="ECO:0000313" key="5">
    <source>
        <dbReference type="Proteomes" id="UP001162156"/>
    </source>
</evidence>
<dbReference type="SUPFAM" id="SSF53300">
    <property type="entry name" value="vWA-like"/>
    <property type="match status" value="1"/>
</dbReference>
<feature type="chain" id="PRO_5043810007" description="Inter-alpha-trypsin inhibitor heavy chain H4-like" evidence="1">
    <location>
        <begin position="20"/>
        <end position="389"/>
    </location>
</feature>
<dbReference type="AlphaFoldDB" id="A0AAV8Y5L8"/>